<dbReference type="Proteomes" id="UP000070449">
    <property type="component" value="Unassembled WGS sequence"/>
</dbReference>
<evidence type="ECO:0000313" key="1">
    <source>
        <dbReference type="EMBL" id="KXK09618.1"/>
    </source>
</evidence>
<protein>
    <submittedName>
        <fullName evidence="1">Uncharacterized protein</fullName>
    </submittedName>
</protein>
<dbReference type="AlphaFoldDB" id="A0A136KJZ3"/>
<organism evidence="1 2">
    <name type="scientific">candidate division WS6 bacterium OLB21</name>
    <dbReference type="NCBI Taxonomy" id="1617427"/>
    <lineage>
        <taxon>Bacteria</taxon>
        <taxon>Candidatus Dojkabacteria</taxon>
    </lineage>
</organism>
<gene>
    <name evidence="1" type="ORF">UZ20_WS6002000422</name>
</gene>
<proteinExistence type="predicted"/>
<comment type="caution">
    <text evidence="1">The sequence shown here is derived from an EMBL/GenBank/DDBJ whole genome shotgun (WGS) entry which is preliminary data.</text>
</comment>
<accession>A0A136KJZ3</accession>
<sequence length="481" mass="54985">MLWSGWLDGILIIQILCVLLGNQDARVFIDKMAIFETLSVSKVKRENPVSYLHNRAFIPQLTWINKPSIKSKLSKYAFNSSEGERVLVNDGSGIQLFSGNMGYSYNNRLLSEYVYLSEFPLPRISEMDSATFSKYIHRTGYKDFNKNNYCYLKQIFVNNRVEEVRLIHPNVLNSEHYINPGDKVEKNAALVKLEADYVGDAVRVDTKRDKLRLSDGEFFKEGEDLFSKNKLLGRKENKLHFGRVDYSLLAEENIVQIRQKIIYDVSSPFSGEISAVYPKRGLAIKPNSASSFPLFLSTSESVFGKIVQNYTTDAPFVPKVLYHDDGAFPSIEDVLKYSIRVVIVPAVNDTLSIRRILGNSVWKYCDLVIIREPGIQMSAKETRLIRSLLGQFVVIQNNELIFEREKLKFKVTSASKIEEDDQEIQLSKAKFIKGNRVRFFDYKSSYPYARIESVQEGTELLLSSKDEVSSSFIGNIIPLDE</sequence>
<evidence type="ECO:0000313" key="2">
    <source>
        <dbReference type="Proteomes" id="UP000070449"/>
    </source>
</evidence>
<reference evidence="1 2" key="1">
    <citation type="submission" date="2015-02" db="EMBL/GenBank/DDBJ databases">
        <title>Improved understanding of the partial-nitritation anammox process through 23 genomes representing the majority of the microbial community.</title>
        <authorList>
            <person name="Speth D.R."/>
            <person name="In T Zandt M."/>
            <person name="Guerrero Cruz S."/>
            <person name="Jetten M.S."/>
            <person name="Dutilh B.E."/>
        </authorList>
    </citation>
    <scope>NUCLEOTIDE SEQUENCE [LARGE SCALE GENOMIC DNA]</scope>
    <source>
        <strain evidence="1">OLB21</strain>
    </source>
</reference>
<name>A0A136KJZ3_9BACT</name>
<dbReference type="EMBL" id="JYPD01000014">
    <property type="protein sequence ID" value="KXK09618.1"/>
    <property type="molecule type" value="Genomic_DNA"/>
</dbReference>